<feature type="compositionally biased region" description="Polar residues" evidence="1">
    <location>
        <begin position="121"/>
        <end position="132"/>
    </location>
</feature>
<keyword evidence="2" id="KW-1133">Transmembrane helix</keyword>
<evidence type="ECO:0000313" key="4">
    <source>
        <dbReference type="Proteomes" id="UP000032360"/>
    </source>
</evidence>
<organism evidence="3 4">
    <name type="scientific">Acidithrix ferrooxidans</name>
    <dbReference type="NCBI Taxonomy" id="1280514"/>
    <lineage>
        <taxon>Bacteria</taxon>
        <taxon>Bacillati</taxon>
        <taxon>Actinomycetota</taxon>
        <taxon>Acidimicrobiia</taxon>
        <taxon>Acidimicrobiales</taxon>
        <taxon>Acidimicrobiaceae</taxon>
        <taxon>Acidithrix</taxon>
    </lineage>
</organism>
<dbReference type="RefSeq" id="WP_052605660.1">
    <property type="nucleotide sequence ID" value="NZ_JXYS01000065.1"/>
</dbReference>
<comment type="caution">
    <text evidence="3">The sequence shown here is derived from an EMBL/GenBank/DDBJ whole genome shotgun (WGS) entry which is preliminary data.</text>
</comment>
<sequence length="177" mass="19499">MRSLLNKKEKLLGFAIAIYAIVVYLILWIPHLHDKVVKGQSSPYIYAIEGVAIALFFALTVFVGKRIWVGFAGLALSLGPLGKYVVLMMPAVIFAAFSGFRFVMQPKKDRIKANAEAKQSAKATSTQNQIQFESRRITPPKPRKKRQPTPAPSSQLYGSLGRLGPKGGASSEHDNKK</sequence>
<dbReference type="AlphaFoldDB" id="A0A0D8HGX9"/>
<dbReference type="STRING" id="1280514.AXFE_20170"/>
<reference evidence="3 4" key="1">
    <citation type="submission" date="2015-01" db="EMBL/GenBank/DDBJ databases">
        <title>Draft genome of the acidophilic iron oxidizer Acidithrix ferrooxidans strain Py-F3.</title>
        <authorList>
            <person name="Poehlein A."/>
            <person name="Eisen S."/>
            <person name="Schloemann M."/>
            <person name="Johnson B.D."/>
            <person name="Daniel R."/>
            <person name="Muehling M."/>
        </authorList>
    </citation>
    <scope>NUCLEOTIDE SEQUENCE [LARGE SCALE GENOMIC DNA]</scope>
    <source>
        <strain evidence="3 4">Py-F3</strain>
    </source>
</reference>
<feature type="region of interest" description="Disordered" evidence="1">
    <location>
        <begin position="114"/>
        <end position="177"/>
    </location>
</feature>
<dbReference type="EMBL" id="JXYS01000065">
    <property type="protein sequence ID" value="KJF17104.1"/>
    <property type="molecule type" value="Genomic_DNA"/>
</dbReference>
<protein>
    <submittedName>
        <fullName evidence="3">Uncharacterized protein</fullName>
    </submittedName>
</protein>
<proteinExistence type="predicted"/>
<keyword evidence="2" id="KW-0472">Membrane</keyword>
<dbReference type="Proteomes" id="UP000032360">
    <property type="component" value="Unassembled WGS sequence"/>
</dbReference>
<feature type="transmembrane region" description="Helical" evidence="2">
    <location>
        <begin position="12"/>
        <end position="32"/>
    </location>
</feature>
<accession>A0A0D8HGX9</accession>
<evidence type="ECO:0000256" key="1">
    <source>
        <dbReference type="SAM" id="MobiDB-lite"/>
    </source>
</evidence>
<evidence type="ECO:0000313" key="3">
    <source>
        <dbReference type="EMBL" id="KJF17104.1"/>
    </source>
</evidence>
<keyword evidence="4" id="KW-1185">Reference proteome</keyword>
<evidence type="ECO:0000256" key="2">
    <source>
        <dbReference type="SAM" id="Phobius"/>
    </source>
</evidence>
<name>A0A0D8HGX9_9ACTN</name>
<gene>
    <name evidence="3" type="ORF">AXFE_20170</name>
</gene>
<feature type="transmembrane region" description="Helical" evidence="2">
    <location>
        <begin position="44"/>
        <end position="64"/>
    </location>
</feature>
<keyword evidence="2" id="KW-0812">Transmembrane</keyword>